<evidence type="ECO:0000256" key="4">
    <source>
        <dbReference type="ARBA" id="ARBA00023014"/>
    </source>
</evidence>
<accession>A0AAV5N327</accession>
<dbReference type="GO" id="GO:0003677">
    <property type="term" value="F:DNA binding"/>
    <property type="evidence" value="ECO:0007669"/>
    <property type="project" value="UniProtKB-KW"/>
</dbReference>
<evidence type="ECO:0000256" key="7">
    <source>
        <dbReference type="ARBA" id="ARBA00023163"/>
    </source>
</evidence>
<keyword evidence="3 8" id="KW-0408">Iron</keyword>
<dbReference type="RefSeq" id="WP_027273525.1">
    <property type="nucleotide sequence ID" value="NZ_BRLH01000003.1"/>
</dbReference>
<sequence>MASLIAIRDAVALLGIAELNQLSRQFNQPPALMQAMLKQLESMGQIERVEVDEHCAIGACKNCPEGKACVTEAYRIKKHISA</sequence>
<evidence type="ECO:0000313" key="10">
    <source>
        <dbReference type="EMBL" id="GKX55549.1"/>
    </source>
</evidence>
<organism evidence="10 11">
    <name type="scientific">Leminorella grimontii</name>
    <dbReference type="NCBI Taxonomy" id="82981"/>
    <lineage>
        <taxon>Bacteria</taxon>
        <taxon>Pseudomonadati</taxon>
        <taxon>Pseudomonadota</taxon>
        <taxon>Gammaproteobacteria</taxon>
        <taxon>Enterobacterales</taxon>
        <taxon>Budviciaceae</taxon>
        <taxon>Leminorella</taxon>
    </lineage>
</organism>
<keyword evidence="2 8" id="KW-0479">Metal-binding</keyword>
<dbReference type="Gene3D" id="1.10.10.10">
    <property type="entry name" value="Winged helix-like DNA-binding domain superfamily/Winged helix DNA-binding domain"/>
    <property type="match status" value="1"/>
</dbReference>
<comment type="caution">
    <text evidence="10">The sequence shown here is derived from an EMBL/GenBank/DDBJ whole genome shotgun (WGS) entry which is preliminary data.</text>
</comment>
<dbReference type="SUPFAM" id="SSF46785">
    <property type="entry name" value="Winged helix' DNA-binding domain"/>
    <property type="match status" value="1"/>
</dbReference>
<feature type="binding site" evidence="8">
    <location>
        <position position="55"/>
    </location>
    <ligand>
        <name>iron-sulfur cluster</name>
        <dbReference type="ChEBI" id="CHEBI:30408"/>
    </ligand>
</feature>
<comment type="similarity">
    <text evidence="8">Belongs to the FeoC family.</text>
</comment>
<evidence type="ECO:0000256" key="2">
    <source>
        <dbReference type="ARBA" id="ARBA00022723"/>
    </source>
</evidence>
<dbReference type="InterPro" id="IPR023732">
    <property type="entry name" value="FeoC"/>
</dbReference>
<evidence type="ECO:0000313" key="11">
    <source>
        <dbReference type="Proteomes" id="UP001058124"/>
    </source>
</evidence>
<keyword evidence="1 8" id="KW-0678">Repressor</keyword>
<feature type="binding site" evidence="8">
    <location>
        <position position="60"/>
    </location>
    <ligand>
        <name>iron-sulfur cluster</name>
        <dbReference type="ChEBI" id="CHEBI:30408"/>
    </ligand>
</feature>
<dbReference type="Proteomes" id="UP001058124">
    <property type="component" value="Unassembled WGS sequence"/>
</dbReference>
<keyword evidence="4 8" id="KW-0411">Iron-sulfur</keyword>
<keyword evidence="5 8" id="KW-0805">Transcription regulation</keyword>
<feature type="binding site" evidence="8">
    <location>
        <position position="69"/>
    </location>
    <ligand>
        <name>iron-sulfur cluster</name>
        <dbReference type="ChEBI" id="CHEBI:30408"/>
    </ligand>
</feature>
<dbReference type="InterPro" id="IPR015102">
    <property type="entry name" value="Tscrpt_reg_HTH_FeoC"/>
</dbReference>
<proteinExistence type="inferred from homology"/>
<dbReference type="Pfam" id="PF09012">
    <property type="entry name" value="FeoC"/>
    <property type="match status" value="1"/>
</dbReference>
<keyword evidence="7 8" id="KW-0804">Transcription</keyword>
<dbReference type="EMBL" id="BRLH01000003">
    <property type="protein sequence ID" value="GKX55549.1"/>
    <property type="molecule type" value="Genomic_DNA"/>
</dbReference>
<dbReference type="HAMAP" id="MF_01586">
    <property type="entry name" value="FeoC"/>
    <property type="match status" value="1"/>
</dbReference>
<feature type="domain" description="Transcriptional regulator HTH-type FeoC" evidence="9">
    <location>
        <begin position="4"/>
        <end position="68"/>
    </location>
</feature>
<dbReference type="InterPro" id="IPR036388">
    <property type="entry name" value="WH-like_DNA-bd_sf"/>
</dbReference>
<evidence type="ECO:0000256" key="6">
    <source>
        <dbReference type="ARBA" id="ARBA00023125"/>
    </source>
</evidence>
<evidence type="ECO:0000256" key="3">
    <source>
        <dbReference type="ARBA" id="ARBA00023004"/>
    </source>
</evidence>
<evidence type="ECO:0000259" key="9">
    <source>
        <dbReference type="Pfam" id="PF09012"/>
    </source>
</evidence>
<gene>
    <name evidence="8 10" type="primary">feoC</name>
    <name evidence="10" type="ORF">SOASR030_16610</name>
</gene>
<keyword evidence="11" id="KW-1185">Reference proteome</keyword>
<evidence type="ECO:0000256" key="1">
    <source>
        <dbReference type="ARBA" id="ARBA00022491"/>
    </source>
</evidence>
<evidence type="ECO:0000256" key="5">
    <source>
        <dbReference type="ARBA" id="ARBA00023015"/>
    </source>
</evidence>
<comment type="function">
    <text evidence="8">May function as a transcriptional regulator that controls feoABC expression.</text>
</comment>
<evidence type="ECO:0000256" key="8">
    <source>
        <dbReference type="HAMAP-Rule" id="MF_01586"/>
    </source>
</evidence>
<feature type="binding site" evidence="8">
    <location>
        <position position="63"/>
    </location>
    <ligand>
        <name>iron-sulfur cluster</name>
        <dbReference type="ChEBI" id="CHEBI:30408"/>
    </ligand>
</feature>
<dbReference type="GO" id="GO:0005506">
    <property type="term" value="F:iron ion binding"/>
    <property type="evidence" value="ECO:0007669"/>
    <property type="project" value="UniProtKB-UniRule"/>
</dbReference>
<keyword evidence="6 8" id="KW-0238">DNA-binding</keyword>
<dbReference type="AlphaFoldDB" id="A0AAV5N327"/>
<dbReference type="GO" id="GO:0051536">
    <property type="term" value="F:iron-sulfur cluster binding"/>
    <property type="evidence" value="ECO:0007669"/>
    <property type="project" value="UniProtKB-KW"/>
</dbReference>
<reference evidence="10" key="1">
    <citation type="submission" date="2022-06" db="EMBL/GenBank/DDBJ databases">
        <title>Draft genome sequences of Leminorella grimontii str. JCM5902.</title>
        <authorList>
            <person name="Wakabayashi Y."/>
            <person name="Kojima K."/>
        </authorList>
    </citation>
    <scope>NUCLEOTIDE SEQUENCE</scope>
    <source>
        <strain evidence="10">JCM 5902</strain>
    </source>
</reference>
<dbReference type="InterPro" id="IPR036390">
    <property type="entry name" value="WH_DNA-bd_sf"/>
</dbReference>
<name>A0AAV5N327_9GAMM</name>
<protein>
    <recommendedName>
        <fullName evidence="8">Probable [Fe-S]-dependent transcriptional repressor</fullName>
    </recommendedName>
</protein>